<evidence type="ECO:0000313" key="1">
    <source>
        <dbReference type="EMBL" id="KAK9809180.1"/>
    </source>
</evidence>
<dbReference type="PANTHER" id="PTHR15852:SF66">
    <property type="entry name" value="OS09G0423700 PROTEIN"/>
    <property type="match status" value="1"/>
</dbReference>
<evidence type="ECO:0000313" key="2">
    <source>
        <dbReference type="Proteomes" id="UP001489004"/>
    </source>
</evidence>
<accession>A0AAW1PL74</accession>
<keyword evidence="2" id="KW-1185">Reference proteome</keyword>
<organism evidence="1 2">
    <name type="scientific">[Myrmecia] bisecta</name>
    <dbReference type="NCBI Taxonomy" id="41462"/>
    <lineage>
        <taxon>Eukaryota</taxon>
        <taxon>Viridiplantae</taxon>
        <taxon>Chlorophyta</taxon>
        <taxon>core chlorophytes</taxon>
        <taxon>Trebouxiophyceae</taxon>
        <taxon>Trebouxiales</taxon>
        <taxon>Trebouxiaceae</taxon>
        <taxon>Myrmecia</taxon>
    </lineage>
</organism>
<protein>
    <submittedName>
        <fullName evidence="1">Uncharacterized protein</fullName>
    </submittedName>
</protein>
<proteinExistence type="predicted"/>
<dbReference type="PANTHER" id="PTHR15852">
    <property type="entry name" value="PLASTID TRANSCRIPTIONALLY ACTIVE PROTEIN"/>
    <property type="match status" value="1"/>
</dbReference>
<reference evidence="1 2" key="1">
    <citation type="journal article" date="2024" name="Nat. Commun.">
        <title>Phylogenomics reveals the evolutionary origins of lichenization in chlorophyte algae.</title>
        <authorList>
            <person name="Puginier C."/>
            <person name="Libourel C."/>
            <person name="Otte J."/>
            <person name="Skaloud P."/>
            <person name="Haon M."/>
            <person name="Grisel S."/>
            <person name="Petersen M."/>
            <person name="Berrin J.G."/>
            <person name="Delaux P.M."/>
            <person name="Dal Grande F."/>
            <person name="Keller J."/>
        </authorList>
    </citation>
    <scope>NUCLEOTIDE SEQUENCE [LARGE SCALE GENOMIC DNA]</scope>
    <source>
        <strain evidence="1 2">SAG 2043</strain>
    </source>
</reference>
<comment type="caution">
    <text evidence="1">The sequence shown here is derived from an EMBL/GenBank/DDBJ whole genome shotgun (WGS) entry which is preliminary data.</text>
</comment>
<dbReference type="AlphaFoldDB" id="A0AAW1PL74"/>
<sequence>MRSFEDDDSLAKDFERFAGPSRYKKASDHLDLVWNVAKSRQPEACGCCSGSGVRECKFCRGTGAMMLGDMYFCSLALGCKQCPVCRAKGQVACSHCKGTGFRAGWMEPGCPL</sequence>
<gene>
    <name evidence="1" type="ORF">WJX72_010913</name>
</gene>
<dbReference type="InterPro" id="IPR036410">
    <property type="entry name" value="HSP_DnaJ_Cys-rich_dom_sf"/>
</dbReference>
<dbReference type="EMBL" id="JALJOR010000011">
    <property type="protein sequence ID" value="KAK9809180.1"/>
    <property type="molecule type" value="Genomic_DNA"/>
</dbReference>
<name>A0AAW1PL74_9CHLO</name>
<dbReference type="SUPFAM" id="SSF57938">
    <property type="entry name" value="DnaJ/Hsp40 cysteine-rich domain"/>
    <property type="match status" value="1"/>
</dbReference>
<dbReference type="Proteomes" id="UP001489004">
    <property type="component" value="Unassembled WGS sequence"/>
</dbReference>